<proteinExistence type="predicted"/>
<feature type="signal peptide" evidence="2">
    <location>
        <begin position="1"/>
        <end position="18"/>
    </location>
</feature>
<accession>A0A1M5RHT3</accession>
<keyword evidence="4" id="KW-1185">Reference proteome</keyword>
<organism evidence="3 4">
    <name type="scientific">Ferrimonas marina</name>
    <dbReference type="NCBI Taxonomy" id="299255"/>
    <lineage>
        <taxon>Bacteria</taxon>
        <taxon>Pseudomonadati</taxon>
        <taxon>Pseudomonadota</taxon>
        <taxon>Gammaproteobacteria</taxon>
        <taxon>Alteromonadales</taxon>
        <taxon>Ferrimonadaceae</taxon>
        <taxon>Ferrimonas</taxon>
    </lineage>
</organism>
<keyword evidence="2" id="KW-0732">Signal</keyword>
<protein>
    <recommendedName>
        <fullName evidence="5">DUF2066 domain-containing protein</fullName>
    </recommendedName>
</protein>
<gene>
    <name evidence="3" type="ORF">SAMN02745129_1613</name>
</gene>
<dbReference type="AlphaFoldDB" id="A0A1M5RHT3"/>
<evidence type="ECO:0000256" key="2">
    <source>
        <dbReference type="SAM" id="SignalP"/>
    </source>
</evidence>
<dbReference type="Proteomes" id="UP000184268">
    <property type="component" value="Unassembled WGS sequence"/>
</dbReference>
<sequence length="365" mass="40053">MRSLLFLLALCLMLPARAVTVADLFIGEVAVGSRSNQDRQLGVRDALAQVLVRNTGDSRILEQDAARAMIRQAESYLLSYGYRSGDDLKLQVRFDAQRIQSQLQQAQLPVWGAQRPQTLIWLAEQAPEGAPELVTDTSEVSDSLALASSERGVPVLMPLMDLEDNLLVSVNDVWGDFPEPVLEASGRYQPDFLLSGRLMPVGNQWQYQFALYSPLGNTRSSSAPMPLVRQSGQAADAEQAVSLMLADLARYYASRYASVAGESEGATQLVFEIQGGIESLVSLERYLESLAPIGDVQVTEIQGRTVTLALALVGGLAEVEQLLTLDARVEEIAPPQNEFQSPFARPLPEDGEELSTQARYRWQGR</sequence>
<reference evidence="3 4" key="1">
    <citation type="submission" date="2016-11" db="EMBL/GenBank/DDBJ databases">
        <authorList>
            <person name="Jaros S."/>
            <person name="Januszkiewicz K."/>
            <person name="Wedrychowicz H."/>
        </authorList>
    </citation>
    <scope>NUCLEOTIDE SEQUENCE [LARGE SCALE GENOMIC DNA]</scope>
    <source>
        <strain evidence="3 4">DSM 16917</strain>
    </source>
</reference>
<feature type="chain" id="PRO_5012477444" description="DUF2066 domain-containing protein" evidence="2">
    <location>
        <begin position="19"/>
        <end position="365"/>
    </location>
</feature>
<evidence type="ECO:0000313" key="4">
    <source>
        <dbReference type="Proteomes" id="UP000184268"/>
    </source>
</evidence>
<evidence type="ECO:0000313" key="3">
    <source>
        <dbReference type="EMBL" id="SHH25343.1"/>
    </source>
</evidence>
<dbReference type="Pfam" id="PF09839">
    <property type="entry name" value="DUF2066"/>
    <property type="match status" value="1"/>
</dbReference>
<evidence type="ECO:0008006" key="5">
    <source>
        <dbReference type="Google" id="ProtNLM"/>
    </source>
</evidence>
<dbReference type="EMBL" id="FQXG01000002">
    <property type="protein sequence ID" value="SHH25343.1"/>
    <property type="molecule type" value="Genomic_DNA"/>
</dbReference>
<name>A0A1M5RHT3_9GAMM</name>
<feature type="region of interest" description="Disordered" evidence="1">
    <location>
        <begin position="338"/>
        <end position="365"/>
    </location>
</feature>
<dbReference type="InterPro" id="IPR018642">
    <property type="entry name" value="DUF2066"/>
</dbReference>
<dbReference type="STRING" id="299255.SAMN02745129_1613"/>
<evidence type="ECO:0000256" key="1">
    <source>
        <dbReference type="SAM" id="MobiDB-lite"/>
    </source>
</evidence>